<comment type="caution">
    <text evidence="4">The sequence shown here is derived from an EMBL/GenBank/DDBJ whole genome shotgun (WGS) entry which is preliminary data.</text>
</comment>
<name>A0AAW0G4C0_9APHY</name>
<evidence type="ECO:0000256" key="1">
    <source>
        <dbReference type="ARBA" id="ARBA00004123"/>
    </source>
</evidence>
<sequence>MAAVIPNGMPPNARQGPTPQITREKLQALITRANAMRQNGLTPETSPELDKIVKFLHMCSQQQHGGVSADHSQTNGHAVNGIGSVTSGPVPNAPIPNSTTPVSFTPDQIDALRAQIQAFKLISRGMAVPEHIQQAARHR</sequence>
<dbReference type="SMART" id="SM00951">
    <property type="entry name" value="QLQ"/>
    <property type="match status" value="1"/>
</dbReference>
<dbReference type="Proteomes" id="UP001385951">
    <property type="component" value="Unassembled WGS sequence"/>
</dbReference>
<dbReference type="InterPro" id="IPR014978">
    <property type="entry name" value="Gln-Leu-Gln_QLQ"/>
</dbReference>
<keyword evidence="2" id="KW-0539">Nucleus</keyword>
<reference evidence="4 5" key="1">
    <citation type="submission" date="2022-09" db="EMBL/GenBank/DDBJ databases">
        <authorList>
            <person name="Palmer J.M."/>
        </authorList>
    </citation>
    <scope>NUCLEOTIDE SEQUENCE [LARGE SCALE GENOMIC DNA]</scope>
    <source>
        <strain evidence="4 5">DSM 7382</strain>
    </source>
</reference>
<comment type="subcellular location">
    <subcellularLocation>
        <location evidence="1">Nucleus</location>
    </subcellularLocation>
</comment>
<feature type="domain" description="QLQ" evidence="3">
    <location>
        <begin position="103"/>
        <end position="138"/>
    </location>
</feature>
<dbReference type="Pfam" id="PF08880">
    <property type="entry name" value="QLQ"/>
    <property type="match status" value="1"/>
</dbReference>
<protein>
    <recommendedName>
        <fullName evidence="3">QLQ domain-containing protein</fullName>
    </recommendedName>
</protein>
<dbReference type="GO" id="GO:0005524">
    <property type="term" value="F:ATP binding"/>
    <property type="evidence" value="ECO:0007669"/>
    <property type="project" value="InterPro"/>
</dbReference>
<dbReference type="GO" id="GO:0006355">
    <property type="term" value="P:regulation of DNA-templated transcription"/>
    <property type="evidence" value="ECO:0007669"/>
    <property type="project" value="InterPro"/>
</dbReference>
<organism evidence="4 5">
    <name type="scientific">Cerrena zonata</name>
    <dbReference type="NCBI Taxonomy" id="2478898"/>
    <lineage>
        <taxon>Eukaryota</taxon>
        <taxon>Fungi</taxon>
        <taxon>Dikarya</taxon>
        <taxon>Basidiomycota</taxon>
        <taxon>Agaricomycotina</taxon>
        <taxon>Agaricomycetes</taxon>
        <taxon>Polyporales</taxon>
        <taxon>Cerrenaceae</taxon>
        <taxon>Cerrena</taxon>
    </lineage>
</organism>
<evidence type="ECO:0000313" key="5">
    <source>
        <dbReference type="Proteomes" id="UP001385951"/>
    </source>
</evidence>
<keyword evidence="5" id="KW-1185">Reference proteome</keyword>
<evidence type="ECO:0000259" key="3">
    <source>
        <dbReference type="PROSITE" id="PS51666"/>
    </source>
</evidence>
<evidence type="ECO:0000313" key="4">
    <source>
        <dbReference type="EMBL" id="KAK7688161.1"/>
    </source>
</evidence>
<dbReference type="PROSITE" id="PS51666">
    <property type="entry name" value="QLQ"/>
    <property type="match status" value="1"/>
</dbReference>
<dbReference type="AlphaFoldDB" id="A0AAW0G4C0"/>
<accession>A0AAW0G4C0</accession>
<gene>
    <name evidence="4" type="ORF">QCA50_008531</name>
</gene>
<evidence type="ECO:0000256" key="2">
    <source>
        <dbReference type="ARBA" id="ARBA00023242"/>
    </source>
</evidence>
<proteinExistence type="predicted"/>
<dbReference type="EMBL" id="JASBNA010000011">
    <property type="protein sequence ID" value="KAK7688161.1"/>
    <property type="molecule type" value="Genomic_DNA"/>
</dbReference>
<dbReference type="GO" id="GO:0005634">
    <property type="term" value="C:nucleus"/>
    <property type="evidence" value="ECO:0007669"/>
    <property type="project" value="UniProtKB-SubCell"/>
</dbReference>